<accession>A0A0R2EZG8</accession>
<dbReference type="AlphaFoldDB" id="A0A0R2EZG8"/>
<dbReference type="Proteomes" id="UP000050865">
    <property type="component" value="Unassembled WGS sequence"/>
</dbReference>
<dbReference type="STRING" id="1423730.FC75_GL002245"/>
<evidence type="ECO:0000313" key="2">
    <source>
        <dbReference type="Proteomes" id="UP000050865"/>
    </source>
</evidence>
<sequence>MDAQLTNYLINQASGVVIAYLLITRVEHRLDVLIEEVTKLTKEIAAVGKLGSELNG</sequence>
<gene>
    <name evidence="1" type="ORF">FC75_GL002245</name>
</gene>
<comment type="caution">
    <text evidence="1">The sequence shown here is derived from an EMBL/GenBank/DDBJ whole genome shotgun (WGS) entry which is preliminary data.</text>
</comment>
<organism evidence="1 2">
    <name type="scientific">Lacticaseibacillus camelliae DSM 22697 = JCM 13995</name>
    <dbReference type="NCBI Taxonomy" id="1423730"/>
    <lineage>
        <taxon>Bacteria</taxon>
        <taxon>Bacillati</taxon>
        <taxon>Bacillota</taxon>
        <taxon>Bacilli</taxon>
        <taxon>Lactobacillales</taxon>
        <taxon>Lactobacillaceae</taxon>
        <taxon>Lacticaseibacillus</taxon>
    </lineage>
</organism>
<protein>
    <recommendedName>
        <fullName evidence="3">YvrJ family protein</fullName>
    </recommendedName>
</protein>
<reference evidence="1 2" key="1">
    <citation type="journal article" date="2015" name="Genome Announc.">
        <title>Expanding the biotechnology potential of lactobacilli through comparative genomics of 213 strains and associated genera.</title>
        <authorList>
            <person name="Sun Z."/>
            <person name="Harris H.M."/>
            <person name="McCann A."/>
            <person name="Guo C."/>
            <person name="Argimon S."/>
            <person name="Zhang W."/>
            <person name="Yang X."/>
            <person name="Jeffery I.B."/>
            <person name="Cooney J.C."/>
            <person name="Kagawa T.F."/>
            <person name="Liu W."/>
            <person name="Song Y."/>
            <person name="Salvetti E."/>
            <person name="Wrobel A."/>
            <person name="Rasinkangas P."/>
            <person name="Parkhill J."/>
            <person name="Rea M.C."/>
            <person name="O'Sullivan O."/>
            <person name="Ritari J."/>
            <person name="Douillard F.P."/>
            <person name="Paul Ross R."/>
            <person name="Yang R."/>
            <person name="Briner A.E."/>
            <person name="Felis G.E."/>
            <person name="de Vos W.M."/>
            <person name="Barrangou R."/>
            <person name="Klaenhammer T.R."/>
            <person name="Caufield P.W."/>
            <person name="Cui Y."/>
            <person name="Zhang H."/>
            <person name="O'Toole P.W."/>
        </authorList>
    </citation>
    <scope>NUCLEOTIDE SEQUENCE [LARGE SCALE GENOMIC DNA]</scope>
    <source>
        <strain evidence="1 2">DSM 22697</strain>
    </source>
</reference>
<dbReference type="PATRIC" id="fig|1423730.4.peg.2333"/>
<evidence type="ECO:0008006" key="3">
    <source>
        <dbReference type="Google" id="ProtNLM"/>
    </source>
</evidence>
<dbReference type="EMBL" id="AYZJ01000050">
    <property type="protein sequence ID" value="KRN21443.1"/>
    <property type="molecule type" value="Genomic_DNA"/>
</dbReference>
<evidence type="ECO:0000313" key="1">
    <source>
        <dbReference type="EMBL" id="KRN21443.1"/>
    </source>
</evidence>
<proteinExistence type="predicted"/>
<dbReference type="RefSeq" id="WP_225350801.1">
    <property type="nucleotide sequence ID" value="NZ_AYZJ01000050.1"/>
</dbReference>
<keyword evidence="2" id="KW-1185">Reference proteome</keyword>
<name>A0A0R2EZG8_9LACO</name>